<evidence type="ECO:0000256" key="1">
    <source>
        <dbReference type="SAM" id="Phobius"/>
    </source>
</evidence>
<dbReference type="RefSeq" id="WP_049954675.1">
    <property type="nucleotide sequence ID" value="NZ_CP007057.1"/>
</dbReference>
<accession>W0JX09</accession>
<gene>
    <name evidence="2" type="ORF">HALLA_00520</name>
</gene>
<feature type="transmembrane region" description="Helical" evidence="1">
    <location>
        <begin position="48"/>
        <end position="72"/>
    </location>
</feature>
<name>W0JX09_9EURY</name>
<dbReference type="eggNOG" id="arCOG06317">
    <property type="taxonomic scope" value="Archaea"/>
</dbReference>
<proteinExistence type="predicted"/>
<geneLocation type="plasmid" evidence="2">
    <name>unnamed</name>
</geneLocation>
<organism evidence="2 3">
    <name type="scientific">Halostagnicola larsenii XH-48</name>
    <dbReference type="NCBI Taxonomy" id="797299"/>
    <lineage>
        <taxon>Archaea</taxon>
        <taxon>Methanobacteriati</taxon>
        <taxon>Methanobacteriota</taxon>
        <taxon>Stenosarchaea group</taxon>
        <taxon>Halobacteria</taxon>
        <taxon>Halobacteriales</taxon>
        <taxon>Natrialbaceae</taxon>
        <taxon>Halostagnicola</taxon>
    </lineage>
</organism>
<keyword evidence="1" id="KW-0812">Transmembrane</keyword>
<dbReference type="KEGG" id="hlr:HALLA_00520"/>
<sequence length="116" mass="11357">MVNNDSKSTVPPVARLAGAFGLGAGSGIGLAIVLAVQGDPNGGTGTAFALGALVFGVALLGWSAAVMGGRGFETMNEYLEGGSDWTEAGGRRAMVLLCSVGLGDMVGSSIVAAVIV</sequence>
<reference evidence="2 3" key="1">
    <citation type="submission" date="2014-01" db="EMBL/GenBank/DDBJ databases">
        <authorList>
            <consortium name="DOE Joint Genome Institute"/>
            <person name="Anderson I."/>
            <person name="Huntemann M."/>
            <person name="Han J."/>
            <person name="Chen A."/>
            <person name="Kyrpides N."/>
            <person name="Mavromatis K."/>
            <person name="Markowitz V."/>
            <person name="Palaniappan K."/>
            <person name="Ivanova N."/>
            <person name="Schaumberg A."/>
            <person name="Pati A."/>
            <person name="Liolios K."/>
            <person name="Nordberg H.P."/>
            <person name="Cantor M.N."/>
            <person name="Hua S.X."/>
            <person name="Woyke T."/>
        </authorList>
    </citation>
    <scope>NUCLEOTIDE SEQUENCE [LARGE SCALE GENOMIC DNA]</scope>
    <source>
        <strain evidence="2 3">XH-48</strain>
        <plasmid evidence="3">2</plasmid>
    </source>
</reference>
<dbReference type="EMBL" id="CP007057">
    <property type="protein sequence ID" value="AHG01807.1"/>
    <property type="molecule type" value="Genomic_DNA"/>
</dbReference>
<dbReference type="PATRIC" id="fig|797299.3.peg.3523"/>
<feature type="transmembrane region" description="Helical" evidence="1">
    <location>
        <begin position="12"/>
        <end position="36"/>
    </location>
</feature>
<dbReference type="Pfam" id="PF23930">
    <property type="entry name" value="DUF7268"/>
    <property type="match status" value="1"/>
</dbReference>
<dbReference type="OrthoDB" id="329202at2157"/>
<dbReference type="GeneID" id="25147182"/>
<dbReference type="AlphaFoldDB" id="W0JX09"/>
<dbReference type="HOGENOM" id="CLU_165230_0_0_2"/>
<keyword evidence="1" id="KW-0472">Membrane</keyword>
<protein>
    <submittedName>
        <fullName evidence="2">Uncharacterized protein</fullName>
    </submittedName>
</protein>
<dbReference type="Proteomes" id="UP000019024">
    <property type="component" value="Plasmid unnamed2"/>
</dbReference>
<evidence type="ECO:0000313" key="2">
    <source>
        <dbReference type="EMBL" id="AHG01807.1"/>
    </source>
</evidence>
<keyword evidence="2" id="KW-0614">Plasmid</keyword>
<feature type="transmembrane region" description="Helical" evidence="1">
    <location>
        <begin position="93"/>
        <end position="115"/>
    </location>
</feature>
<keyword evidence="3" id="KW-1185">Reference proteome</keyword>
<evidence type="ECO:0000313" key="3">
    <source>
        <dbReference type="Proteomes" id="UP000019024"/>
    </source>
</evidence>
<keyword evidence="1" id="KW-1133">Transmembrane helix</keyword>
<dbReference type="InterPro" id="IPR055692">
    <property type="entry name" value="DUF7268"/>
</dbReference>